<sequence length="308" mass="32452">MRFGLYLPQGKMAEPRRAVIRTAQEAERVGYDSLWVMERTLFPLEPADGMYGVPGLPWAEGYQYIAEPLTVLTLAAAVTERVRLGTGILVAGLHAAHELARAFATLDQLTGGRAVLGLGAGWSSDEFRAAGADISRRGRLLDETIDACRALWGPNPVSYRDSRMVVDNVLVSPKPVGEIPVLVGGGHSDAALSRIARKADGWIPSGMGPAAVAATWKRIKDLAADHGRDPAELGLHVQVQPVVTDTALGEDRMPGRGSMAQVVEDLAALAEAGASEIVIALIDARSADDGIEKATAVLAAADEAGLHG</sequence>
<keyword evidence="1" id="KW-0285">Flavoprotein</keyword>
<evidence type="ECO:0000256" key="1">
    <source>
        <dbReference type="ARBA" id="ARBA00022630"/>
    </source>
</evidence>
<keyword evidence="2" id="KW-0288">FMN</keyword>
<dbReference type="InterPro" id="IPR011251">
    <property type="entry name" value="Luciferase-like_dom"/>
</dbReference>
<proteinExistence type="predicted"/>
<dbReference type="InterPro" id="IPR019921">
    <property type="entry name" value="Lucif-like_OxRdtase_Rv2161c"/>
</dbReference>
<comment type="caution">
    <text evidence="6">The sequence shown here is derived from an EMBL/GenBank/DDBJ whole genome shotgun (WGS) entry which is preliminary data.</text>
</comment>
<evidence type="ECO:0000259" key="5">
    <source>
        <dbReference type="Pfam" id="PF00296"/>
    </source>
</evidence>
<dbReference type="EMBL" id="JBHLUD010000004">
    <property type="protein sequence ID" value="MFC0542546.1"/>
    <property type="molecule type" value="Genomic_DNA"/>
</dbReference>
<protein>
    <submittedName>
        <fullName evidence="6">TIGR03619 family F420-dependent LLM class oxidoreductase</fullName>
        <ecNumber evidence="6">1.-.-.-</ecNumber>
    </submittedName>
</protein>
<evidence type="ECO:0000256" key="3">
    <source>
        <dbReference type="ARBA" id="ARBA00023002"/>
    </source>
</evidence>
<evidence type="ECO:0000256" key="4">
    <source>
        <dbReference type="ARBA" id="ARBA00023033"/>
    </source>
</evidence>
<keyword evidence="4" id="KW-0503">Monooxygenase</keyword>
<evidence type="ECO:0000256" key="2">
    <source>
        <dbReference type="ARBA" id="ARBA00022643"/>
    </source>
</evidence>
<evidence type="ECO:0000313" key="6">
    <source>
        <dbReference type="EMBL" id="MFC0542546.1"/>
    </source>
</evidence>
<dbReference type="Proteomes" id="UP001589810">
    <property type="component" value="Unassembled WGS sequence"/>
</dbReference>
<keyword evidence="3 6" id="KW-0560">Oxidoreductase</keyword>
<evidence type="ECO:0000313" key="7">
    <source>
        <dbReference type="Proteomes" id="UP001589810"/>
    </source>
</evidence>
<dbReference type="EC" id="1.-.-.-" evidence="6"/>
<dbReference type="PANTHER" id="PTHR42847">
    <property type="entry name" value="ALKANESULFONATE MONOOXYGENASE"/>
    <property type="match status" value="1"/>
</dbReference>
<dbReference type="GO" id="GO:0016491">
    <property type="term" value="F:oxidoreductase activity"/>
    <property type="evidence" value="ECO:0007669"/>
    <property type="project" value="UniProtKB-KW"/>
</dbReference>
<feature type="domain" description="Luciferase-like" evidence="5">
    <location>
        <begin position="1"/>
        <end position="246"/>
    </location>
</feature>
<dbReference type="RefSeq" id="WP_273940963.1">
    <property type="nucleotide sequence ID" value="NZ_CP097263.1"/>
</dbReference>
<dbReference type="SUPFAM" id="SSF51679">
    <property type="entry name" value="Bacterial luciferase-like"/>
    <property type="match status" value="1"/>
</dbReference>
<dbReference type="InterPro" id="IPR036661">
    <property type="entry name" value="Luciferase-like_sf"/>
</dbReference>
<keyword evidence="7" id="KW-1185">Reference proteome</keyword>
<organism evidence="6 7">
    <name type="scientific">Kutzneria chonburiensis</name>
    <dbReference type="NCBI Taxonomy" id="1483604"/>
    <lineage>
        <taxon>Bacteria</taxon>
        <taxon>Bacillati</taxon>
        <taxon>Actinomycetota</taxon>
        <taxon>Actinomycetes</taxon>
        <taxon>Pseudonocardiales</taxon>
        <taxon>Pseudonocardiaceae</taxon>
        <taxon>Kutzneria</taxon>
    </lineage>
</organism>
<name>A0ABV6MRU9_9PSEU</name>
<dbReference type="PANTHER" id="PTHR42847:SF4">
    <property type="entry name" value="ALKANESULFONATE MONOOXYGENASE-RELATED"/>
    <property type="match status" value="1"/>
</dbReference>
<dbReference type="Pfam" id="PF00296">
    <property type="entry name" value="Bac_luciferase"/>
    <property type="match status" value="1"/>
</dbReference>
<reference evidence="6 7" key="1">
    <citation type="submission" date="2024-09" db="EMBL/GenBank/DDBJ databases">
        <authorList>
            <person name="Sun Q."/>
            <person name="Mori K."/>
        </authorList>
    </citation>
    <scope>NUCLEOTIDE SEQUENCE [LARGE SCALE GENOMIC DNA]</scope>
    <source>
        <strain evidence="6 7">TBRC 1432</strain>
    </source>
</reference>
<dbReference type="Gene3D" id="3.20.20.30">
    <property type="entry name" value="Luciferase-like domain"/>
    <property type="match status" value="1"/>
</dbReference>
<dbReference type="NCBIfam" id="TIGR03619">
    <property type="entry name" value="F420_Rv2161c"/>
    <property type="match status" value="1"/>
</dbReference>
<dbReference type="InterPro" id="IPR050172">
    <property type="entry name" value="SsuD_RutA_monooxygenase"/>
</dbReference>
<accession>A0ABV6MRU9</accession>
<gene>
    <name evidence="6" type="ORF">ACFFH7_13695</name>
</gene>